<keyword evidence="8" id="KW-1185">Reference proteome</keyword>
<dbReference type="PANTHER" id="PTHR21367:SF1">
    <property type="entry name" value="ARGINYL-TRNA--PROTEIN TRANSFERASE 1"/>
    <property type="match status" value="1"/>
</dbReference>
<keyword evidence="1 4" id="KW-0963">Cytoplasm</keyword>
<dbReference type="OrthoDB" id="9782022at2"/>
<dbReference type="RefSeq" id="WP_045779044.1">
    <property type="nucleotide sequence ID" value="NZ_LAJX01000092.1"/>
</dbReference>
<dbReference type="InterPro" id="IPR030700">
    <property type="entry name" value="N-end_Aminoacyl_Trfase"/>
</dbReference>
<evidence type="ECO:0000256" key="1">
    <source>
        <dbReference type="ARBA" id="ARBA00022490"/>
    </source>
</evidence>
<dbReference type="EMBL" id="LAJX01000092">
    <property type="protein sequence ID" value="KJV06720.1"/>
    <property type="molecule type" value="Genomic_DNA"/>
</dbReference>
<comment type="function">
    <text evidence="4">Functions in the N-end rule pathway of protein degradation where it conjugates Leu from its aminoacyl-tRNA to the N-termini of proteins containing an N-terminal aspartate or glutamate.</text>
</comment>
<proteinExistence type="inferred from homology"/>
<dbReference type="GO" id="GO:0071596">
    <property type="term" value="P:ubiquitin-dependent protein catabolic process via the N-end rule pathway"/>
    <property type="evidence" value="ECO:0007669"/>
    <property type="project" value="InterPro"/>
</dbReference>
<dbReference type="PANTHER" id="PTHR21367">
    <property type="entry name" value="ARGININE-TRNA-PROTEIN TRANSFERASE 1"/>
    <property type="match status" value="1"/>
</dbReference>
<evidence type="ECO:0000313" key="7">
    <source>
        <dbReference type="EMBL" id="KJV06720.1"/>
    </source>
</evidence>
<comment type="catalytic activity">
    <reaction evidence="4">
        <text>N-terminal L-glutamyl-[protein] + L-leucyl-tRNA(Leu) = N-terminal L-leucyl-L-glutamyl-[protein] + tRNA(Leu) + H(+)</text>
        <dbReference type="Rhea" id="RHEA:50412"/>
        <dbReference type="Rhea" id="RHEA-COMP:9613"/>
        <dbReference type="Rhea" id="RHEA-COMP:9622"/>
        <dbReference type="Rhea" id="RHEA-COMP:12664"/>
        <dbReference type="Rhea" id="RHEA-COMP:12668"/>
        <dbReference type="ChEBI" id="CHEBI:15378"/>
        <dbReference type="ChEBI" id="CHEBI:64721"/>
        <dbReference type="ChEBI" id="CHEBI:78442"/>
        <dbReference type="ChEBI" id="CHEBI:78494"/>
        <dbReference type="ChEBI" id="CHEBI:133041"/>
        <dbReference type="EC" id="2.3.2.29"/>
    </reaction>
</comment>
<dbReference type="InterPro" id="IPR007472">
    <property type="entry name" value="N-end_Aminoacyl_Trfase_C"/>
</dbReference>
<dbReference type="NCBIfam" id="NF002346">
    <property type="entry name" value="PRK01305.2-3"/>
    <property type="match status" value="1"/>
</dbReference>
<evidence type="ECO:0000256" key="2">
    <source>
        <dbReference type="ARBA" id="ARBA00022679"/>
    </source>
</evidence>
<keyword evidence="2 4" id="KW-0808">Transferase</keyword>
<keyword evidence="3 4" id="KW-0012">Acyltransferase</keyword>
<dbReference type="GO" id="GO:0008914">
    <property type="term" value="F:leucyl-tRNA--protein transferase activity"/>
    <property type="evidence" value="ECO:0007669"/>
    <property type="project" value="UniProtKB-UniRule"/>
</dbReference>
<dbReference type="InterPro" id="IPR017138">
    <property type="entry name" value="Asp_Glu_LeuTrfase"/>
</dbReference>
<sequence>MISIPLLASPDYECSYLPEQLARSAFINPYFALTPIVYEQLLKQGYRRSGDEVYKPYCRQCHACIPCRIPVRQFKPNRGQQRCWKKHANTTVVIKPPVFEQAHYDLYMRYQKTRHSGGGMEQSSPEDYINFLSSRWCTTCFAEISVDNQLAGVAIIDQFPRSWSAVYTFFDPELEHLSLGIYAVLWQIQQLKQHRLDYLYLGYWIKECRKMAYKDNYQPLEILENNQWRVLERG</sequence>
<dbReference type="Pfam" id="PF04377">
    <property type="entry name" value="ATE_C"/>
    <property type="match status" value="1"/>
</dbReference>
<dbReference type="EC" id="2.3.2.29" evidence="4"/>
<dbReference type="PATRIC" id="fig|1632867.3.peg.5706"/>
<reference evidence="7 8" key="2">
    <citation type="journal article" date="2016" name="Microb. Ecol.">
        <title>Genome Characteristics of a Novel Type I Methanotroph (Sn10-6) Isolated from a Flooded Indian Rice Field.</title>
        <authorList>
            <person name="Rahalkar M.C."/>
            <person name="Pandit P.S."/>
            <person name="Dhakephalkar P.K."/>
            <person name="Pore S."/>
            <person name="Arora P."/>
            <person name="Kapse N."/>
        </authorList>
    </citation>
    <scope>NUCLEOTIDE SEQUENCE [LARGE SCALE GENOMIC DNA]</scope>
    <source>
        <strain evidence="7 8">Sn10-6</strain>
    </source>
</reference>
<comment type="similarity">
    <text evidence="4">Belongs to the R-transferase family. Bpt subfamily.</text>
</comment>
<comment type="subcellular location">
    <subcellularLocation>
        <location evidence="4">Cytoplasm</location>
    </subcellularLocation>
</comment>
<evidence type="ECO:0000256" key="3">
    <source>
        <dbReference type="ARBA" id="ARBA00023315"/>
    </source>
</evidence>
<dbReference type="GO" id="GO:0004057">
    <property type="term" value="F:arginyl-tRNA--protein transferase activity"/>
    <property type="evidence" value="ECO:0007669"/>
    <property type="project" value="InterPro"/>
</dbReference>
<dbReference type="InterPro" id="IPR016181">
    <property type="entry name" value="Acyl_CoA_acyltransferase"/>
</dbReference>
<dbReference type="HAMAP" id="MF_00689">
    <property type="entry name" value="Bpt"/>
    <property type="match status" value="1"/>
</dbReference>
<feature type="domain" description="N-end aminoacyl transferase N-terminal" evidence="5">
    <location>
        <begin position="12"/>
        <end position="82"/>
    </location>
</feature>
<dbReference type="PIRSF" id="PIRSF037208">
    <property type="entry name" value="ATE_pro_prd"/>
    <property type="match status" value="1"/>
</dbReference>
<dbReference type="Proteomes" id="UP000033684">
    <property type="component" value="Unassembled WGS sequence"/>
</dbReference>
<accession>A0A0F3IIY1</accession>
<dbReference type="AlphaFoldDB" id="A0A0F3IIY1"/>
<organism evidence="7 8">
    <name type="scientific">Methylocucumis oryzae</name>
    <dbReference type="NCBI Taxonomy" id="1632867"/>
    <lineage>
        <taxon>Bacteria</taxon>
        <taxon>Pseudomonadati</taxon>
        <taxon>Pseudomonadota</taxon>
        <taxon>Gammaproteobacteria</taxon>
        <taxon>Methylococcales</taxon>
        <taxon>Methylococcaceae</taxon>
        <taxon>Methylocucumis</taxon>
    </lineage>
</organism>
<dbReference type="NCBIfam" id="NF002341">
    <property type="entry name" value="PRK01305.1-1"/>
    <property type="match status" value="1"/>
</dbReference>
<gene>
    <name evidence="4" type="primary">bpt</name>
    <name evidence="7" type="ORF">VZ94_09470</name>
</gene>
<dbReference type="Pfam" id="PF04376">
    <property type="entry name" value="ATE_N"/>
    <property type="match status" value="1"/>
</dbReference>
<feature type="domain" description="N-end rule aminoacyl transferase C-terminal" evidence="6">
    <location>
        <begin position="103"/>
        <end position="223"/>
    </location>
</feature>
<protein>
    <recommendedName>
        <fullName evidence="4">Aspartate/glutamate leucyltransferase</fullName>
        <ecNumber evidence="4">2.3.2.29</ecNumber>
    </recommendedName>
</protein>
<evidence type="ECO:0000259" key="5">
    <source>
        <dbReference type="Pfam" id="PF04376"/>
    </source>
</evidence>
<dbReference type="NCBIfam" id="NF002342">
    <property type="entry name" value="PRK01305.1-3"/>
    <property type="match status" value="1"/>
</dbReference>
<evidence type="ECO:0000259" key="6">
    <source>
        <dbReference type="Pfam" id="PF04377"/>
    </source>
</evidence>
<evidence type="ECO:0000256" key="4">
    <source>
        <dbReference type="HAMAP-Rule" id="MF_00689"/>
    </source>
</evidence>
<dbReference type="GO" id="GO:0005737">
    <property type="term" value="C:cytoplasm"/>
    <property type="evidence" value="ECO:0007669"/>
    <property type="project" value="UniProtKB-SubCell"/>
</dbReference>
<dbReference type="InterPro" id="IPR007471">
    <property type="entry name" value="N-end_Aminoacyl_Trfase_N"/>
</dbReference>
<comment type="catalytic activity">
    <reaction evidence="4">
        <text>N-terminal L-aspartyl-[protein] + L-leucyl-tRNA(Leu) = N-terminal L-leucyl-L-aspartyl-[protein] + tRNA(Leu) + H(+)</text>
        <dbReference type="Rhea" id="RHEA:50420"/>
        <dbReference type="Rhea" id="RHEA-COMP:9613"/>
        <dbReference type="Rhea" id="RHEA-COMP:9622"/>
        <dbReference type="Rhea" id="RHEA-COMP:12669"/>
        <dbReference type="Rhea" id="RHEA-COMP:12674"/>
        <dbReference type="ChEBI" id="CHEBI:15378"/>
        <dbReference type="ChEBI" id="CHEBI:64720"/>
        <dbReference type="ChEBI" id="CHEBI:78442"/>
        <dbReference type="ChEBI" id="CHEBI:78494"/>
        <dbReference type="ChEBI" id="CHEBI:133042"/>
        <dbReference type="EC" id="2.3.2.29"/>
    </reaction>
</comment>
<dbReference type="SUPFAM" id="SSF55729">
    <property type="entry name" value="Acyl-CoA N-acyltransferases (Nat)"/>
    <property type="match status" value="1"/>
</dbReference>
<reference evidence="8" key="1">
    <citation type="submission" date="2015-03" db="EMBL/GenBank/DDBJ databases">
        <title>Draft genome sequence of a novel methanotroph (Sn10-6) isolated from flooded ricefield rhizosphere in India.</title>
        <authorList>
            <person name="Pandit P.S."/>
            <person name="Pore S.D."/>
            <person name="Arora P."/>
            <person name="Kapse N.G."/>
            <person name="Dhakephalkar P.K."/>
            <person name="Rahalkar M.C."/>
        </authorList>
    </citation>
    <scope>NUCLEOTIDE SEQUENCE [LARGE SCALE GENOMIC DNA]</scope>
    <source>
        <strain evidence="8">Sn10-6</strain>
    </source>
</reference>
<evidence type="ECO:0000313" key="8">
    <source>
        <dbReference type="Proteomes" id="UP000033684"/>
    </source>
</evidence>
<name>A0A0F3IIY1_9GAMM</name>
<comment type="caution">
    <text evidence="7">The sequence shown here is derived from an EMBL/GenBank/DDBJ whole genome shotgun (WGS) entry which is preliminary data.</text>
</comment>